<organism evidence="1 2">
    <name type="scientific">Linum trigynum</name>
    <dbReference type="NCBI Taxonomy" id="586398"/>
    <lineage>
        <taxon>Eukaryota</taxon>
        <taxon>Viridiplantae</taxon>
        <taxon>Streptophyta</taxon>
        <taxon>Embryophyta</taxon>
        <taxon>Tracheophyta</taxon>
        <taxon>Spermatophyta</taxon>
        <taxon>Magnoliopsida</taxon>
        <taxon>eudicotyledons</taxon>
        <taxon>Gunneridae</taxon>
        <taxon>Pentapetalae</taxon>
        <taxon>rosids</taxon>
        <taxon>fabids</taxon>
        <taxon>Malpighiales</taxon>
        <taxon>Linaceae</taxon>
        <taxon>Linum</taxon>
    </lineage>
</organism>
<keyword evidence="2" id="KW-1185">Reference proteome</keyword>
<dbReference type="Proteomes" id="UP001497516">
    <property type="component" value="Chromosome 6"/>
</dbReference>
<proteinExistence type="predicted"/>
<evidence type="ECO:0000313" key="1">
    <source>
        <dbReference type="EMBL" id="CAL1395038.1"/>
    </source>
</evidence>
<name>A0AAV2FB80_9ROSI</name>
<dbReference type="AlphaFoldDB" id="A0AAV2FB80"/>
<gene>
    <name evidence="1" type="ORF">LTRI10_LOCUS35497</name>
</gene>
<accession>A0AAV2FB80</accession>
<protein>
    <submittedName>
        <fullName evidence="1">Uncharacterized protein</fullName>
    </submittedName>
</protein>
<evidence type="ECO:0000313" key="2">
    <source>
        <dbReference type="Proteomes" id="UP001497516"/>
    </source>
</evidence>
<dbReference type="EMBL" id="OZ034819">
    <property type="protein sequence ID" value="CAL1395038.1"/>
    <property type="molecule type" value="Genomic_DNA"/>
</dbReference>
<reference evidence="1 2" key="1">
    <citation type="submission" date="2024-04" db="EMBL/GenBank/DDBJ databases">
        <authorList>
            <person name="Fracassetti M."/>
        </authorList>
    </citation>
    <scope>NUCLEOTIDE SEQUENCE [LARGE SCALE GENOMIC DNA]</scope>
</reference>
<sequence length="130" mass="14811">MWKKWFLPRLKEATPFTVVASVVSITPQTTENLRAQLNYGFQELWAVRAKGGKRVEDCYALNNQSKCAKKDEVEQILHKTLELQSHVRVTNVLLYGLEGSTKDIRISMSVILQAVIKKGDEPKPTQREPT</sequence>